<evidence type="ECO:0000313" key="2">
    <source>
        <dbReference type="Proteomes" id="UP001262754"/>
    </source>
</evidence>
<sequence>MTADAAIFVSKRLQRPAFAILCLIAAQFVLASCEPEPSPMAARVALSHRY</sequence>
<protein>
    <submittedName>
        <fullName evidence="1">Uncharacterized protein</fullName>
    </submittedName>
</protein>
<dbReference type="EMBL" id="JAVDRL010000012">
    <property type="protein sequence ID" value="MDR6533315.1"/>
    <property type="molecule type" value="Genomic_DNA"/>
</dbReference>
<evidence type="ECO:0000313" key="1">
    <source>
        <dbReference type="EMBL" id="MDR6533315.1"/>
    </source>
</evidence>
<comment type="caution">
    <text evidence="1">The sequence shown here is derived from an EMBL/GenBank/DDBJ whole genome shotgun (WGS) entry which is preliminary data.</text>
</comment>
<dbReference type="RefSeq" id="WP_156402155.1">
    <property type="nucleotide sequence ID" value="NZ_BMLD01000001.1"/>
</dbReference>
<keyword evidence="2" id="KW-1185">Reference proteome</keyword>
<gene>
    <name evidence="1" type="ORF">J2800_004077</name>
</gene>
<dbReference type="Proteomes" id="UP001262754">
    <property type="component" value="Unassembled WGS sequence"/>
</dbReference>
<name>A0ABU1N4E2_9CAUL</name>
<reference evidence="1 2" key="1">
    <citation type="submission" date="2023-07" db="EMBL/GenBank/DDBJ databases">
        <title>Sorghum-associated microbial communities from plants grown in Nebraska, USA.</title>
        <authorList>
            <person name="Schachtman D."/>
        </authorList>
    </citation>
    <scope>NUCLEOTIDE SEQUENCE [LARGE SCALE GENOMIC DNA]</scope>
    <source>
        <strain evidence="1 2">DS2154</strain>
    </source>
</reference>
<proteinExistence type="predicted"/>
<accession>A0ABU1N4E2</accession>
<organism evidence="1 2">
    <name type="scientific">Caulobacter rhizosphaerae</name>
    <dbReference type="NCBI Taxonomy" id="2010972"/>
    <lineage>
        <taxon>Bacteria</taxon>
        <taxon>Pseudomonadati</taxon>
        <taxon>Pseudomonadota</taxon>
        <taxon>Alphaproteobacteria</taxon>
        <taxon>Caulobacterales</taxon>
        <taxon>Caulobacteraceae</taxon>
        <taxon>Caulobacter</taxon>
    </lineage>
</organism>